<dbReference type="OrthoDB" id="9814237at2"/>
<dbReference type="GO" id="GO:0022857">
    <property type="term" value="F:transmembrane transporter activity"/>
    <property type="evidence" value="ECO:0007669"/>
    <property type="project" value="InterPro"/>
</dbReference>
<keyword evidence="4" id="KW-1133">Transmembrane helix</keyword>
<dbReference type="Proteomes" id="UP000199494">
    <property type="component" value="Unassembled WGS sequence"/>
</dbReference>
<dbReference type="EMBL" id="FMZE01000005">
    <property type="protein sequence ID" value="SDD07783.1"/>
    <property type="molecule type" value="Genomic_DNA"/>
</dbReference>
<dbReference type="PANTHER" id="PTHR43124:SF3">
    <property type="entry name" value="CHLORAMPHENICOL EFFLUX PUMP RV0191"/>
    <property type="match status" value="1"/>
</dbReference>
<dbReference type="KEGG" id="pmad:BAY61_17085"/>
<organism evidence="6 7">
    <name type="scientific">Prauserella marina</name>
    <dbReference type="NCBI Taxonomy" id="530584"/>
    <lineage>
        <taxon>Bacteria</taxon>
        <taxon>Bacillati</taxon>
        <taxon>Actinomycetota</taxon>
        <taxon>Actinomycetes</taxon>
        <taxon>Pseudonocardiales</taxon>
        <taxon>Pseudonocardiaceae</taxon>
        <taxon>Prauserella</taxon>
    </lineage>
</organism>
<dbReference type="InterPro" id="IPR036259">
    <property type="entry name" value="MFS_trans_sf"/>
</dbReference>
<accession>A0A222VR84</accession>
<proteinExistence type="predicted"/>
<dbReference type="STRING" id="530584.SAMN05421630_105466"/>
<evidence type="ECO:0000256" key="5">
    <source>
        <dbReference type="ARBA" id="ARBA00023136"/>
    </source>
</evidence>
<protein>
    <submittedName>
        <fullName evidence="6">MFS transporter, DHA1 family, chloramphenicol resistance protein</fullName>
    </submittedName>
</protein>
<evidence type="ECO:0000256" key="3">
    <source>
        <dbReference type="ARBA" id="ARBA00022692"/>
    </source>
</evidence>
<dbReference type="InterPro" id="IPR050189">
    <property type="entry name" value="MFS_Efflux_Transporters"/>
</dbReference>
<dbReference type="NCBIfam" id="NF033135">
    <property type="entry name" value="cmx_cmrA"/>
    <property type="match status" value="1"/>
</dbReference>
<evidence type="ECO:0000256" key="1">
    <source>
        <dbReference type="ARBA" id="ARBA00004651"/>
    </source>
</evidence>
<gene>
    <name evidence="6" type="ORF">SAMN05421630_105466</name>
</gene>
<dbReference type="SUPFAM" id="SSF103473">
    <property type="entry name" value="MFS general substrate transporter"/>
    <property type="match status" value="1"/>
</dbReference>
<sequence length="389" mass="38587">MPLTVYVLGLSVFALGTSEFMLAGLLPSIAADLGVSIPDAGLLISAFAVGMLAGAPLLAMATHRLPRRTTLLVMLAVFAASHALGALAPGYGALFVSRVLAALACAGFWAAAASTTIGIVAANRRGRALAIITGGLTMATVAGVPLGTALGQHAGWRVAFWAVGGAALVAMVAVAVFVRPTDHPGGRGPLTTELRAYRRPALWLALGITALSTAAITVCFSYLSPLFTDSIGGPAAAVPWVLALYGAGALAGITTGGRYADAHPIGTITGGALIVVAALAVLATAPPVPVALATITVLGFGGFAVNPAVNARVFALAESAPSLAGASNTSAFNAGIVVAPWLGGLTINAGFGYLSVTWLGIGLAALTLAATGWAALIQRASVLPEPVAA</sequence>
<dbReference type="PROSITE" id="PS50850">
    <property type="entry name" value="MFS"/>
    <property type="match status" value="1"/>
</dbReference>
<name>A0A222VR84_9PSEU</name>
<dbReference type="AlphaFoldDB" id="A0A222VR84"/>
<dbReference type="Pfam" id="PF07690">
    <property type="entry name" value="MFS_1"/>
    <property type="match status" value="1"/>
</dbReference>
<keyword evidence="5" id="KW-0472">Membrane</keyword>
<dbReference type="CDD" id="cd17324">
    <property type="entry name" value="MFS_NepI_like"/>
    <property type="match status" value="1"/>
</dbReference>
<dbReference type="GO" id="GO:0005886">
    <property type="term" value="C:plasma membrane"/>
    <property type="evidence" value="ECO:0007669"/>
    <property type="project" value="UniProtKB-SubCell"/>
</dbReference>
<keyword evidence="7" id="KW-1185">Reference proteome</keyword>
<evidence type="ECO:0000256" key="4">
    <source>
        <dbReference type="ARBA" id="ARBA00022989"/>
    </source>
</evidence>
<dbReference type="PANTHER" id="PTHR43124">
    <property type="entry name" value="PURINE EFFLUX PUMP PBUE"/>
    <property type="match status" value="1"/>
</dbReference>
<evidence type="ECO:0000313" key="6">
    <source>
        <dbReference type="EMBL" id="SDD07783.1"/>
    </source>
</evidence>
<reference evidence="6 7" key="1">
    <citation type="submission" date="2016-10" db="EMBL/GenBank/DDBJ databases">
        <authorList>
            <person name="de Groot N.N."/>
        </authorList>
    </citation>
    <scope>NUCLEOTIDE SEQUENCE [LARGE SCALE GENOMIC DNA]</scope>
    <source>
        <strain evidence="6 7">CGMCC 4.5506</strain>
    </source>
</reference>
<comment type="subcellular location">
    <subcellularLocation>
        <location evidence="1">Cell membrane</location>
        <topology evidence="1">Multi-pass membrane protein</topology>
    </subcellularLocation>
</comment>
<dbReference type="InterPro" id="IPR011701">
    <property type="entry name" value="MFS"/>
</dbReference>
<dbReference type="RefSeq" id="WP_091805102.1">
    <property type="nucleotide sequence ID" value="NZ_CP016353.1"/>
</dbReference>
<keyword evidence="2" id="KW-1003">Cell membrane</keyword>
<evidence type="ECO:0000256" key="2">
    <source>
        <dbReference type="ARBA" id="ARBA00022475"/>
    </source>
</evidence>
<dbReference type="InterPro" id="IPR020846">
    <property type="entry name" value="MFS_dom"/>
</dbReference>
<dbReference type="Gene3D" id="1.20.1250.20">
    <property type="entry name" value="MFS general substrate transporter like domains"/>
    <property type="match status" value="1"/>
</dbReference>
<evidence type="ECO:0000313" key="7">
    <source>
        <dbReference type="Proteomes" id="UP000199494"/>
    </source>
</evidence>
<keyword evidence="3" id="KW-0812">Transmembrane</keyword>